<dbReference type="SUPFAM" id="SSF56712">
    <property type="entry name" value="Prokaryotic type I DNA topoisomerase"/>
    <property type="match status" value="1"/>
</dbReference>
<sequence>MIQSKITKTLVIVESPAKCGKIESYLGPGYKCVASFGHLREINSLDAIDVSNNFQTKYTIIDNPQKTRQVELLRKEIALADEVILATDDDREGEAIAWHICMLFDLPVQTTKRIIFHEITETAIRNAVASPKTIDMNVVNAQQSRQILDLLVGFTISPVLWKYISRTAEHSLSAGRCQTPALRIVYDNYVEIKAAPGKPCYDTKGYFTNLSLPFELDKDYETKEEVESFLENSVNHDHIFTCSQPEPIVKQPPEPFTTSKLQQAISNELHISPKETMKHCQKLYEAGYITYMRTDSKKYSKDFIDSTVKYISANYADMGSQLDQFLNPKLASLQTNYKEEATKEEELREDVETPVIKKKIVKKESVKKVLKTKTSSKQKVAAQEAHEAIRPTNVQLKDIPETCETKERRIYKIIWENSVESCMAPAKYNKISSKIQGFDAAVFKYFCEQIVFPGWKLVKNKYEKVTKEYKYLLTLAQNSVLEYKKITASFKLTNIKSHYTEAKLVQLLEEKGIGRPSTFSMLIDKIQERGYVKKEEVKGQTMECIDFVLENDELVESKTMRTFGHENAKLVIQPTGIMVIEFLIKYYNDIFNYDYTKEMEDSLDEIAQNKKLWYTLCESAFSSMLTLTDKLKEEKKEEKQEIVIDASHSYMIAKYGPVIKCTNADKVVSFLPVKTDIDLEKLKRGGYKLEEIVESPKTTDILLGKYNGHDLHLKKGKFGLYVTWGEHSKSLSFHFGNRPIENVTYLEVMSILDKDGYLTKGDNDKQSGERQINKTTCIKKGKYGDYIYHKTAKMKKPEFFKLKGFPEDYKTCDTEVLKSWIKEKYNIE</sequence>
<comment type="catalytic activity">
    <reaction evidence="1">
        <text>ATP-independent breakage of single-stranded DNA, followed by passage and rejoining.</text>
        <dbReference type="EC" id="5.6.2.1"/>
    </reaction>
</comment>
<evidence type="ECO:0000313" key="9">
    <source>
        <dbReference type="EMBL" id="QHT36016.1"/>
    </source>
</evidence>
<dbReference type="Gene3D" id="1.10.290.10">
    <property type="entry name" value="Topoisomerase I, domain 4"/>
    <property type="match status" value="2"/>
</dbReference>
<dbReference type="CDD" id="cd00186">
    <property type="entry name" value="TOP1Ac"/>
    <property type="match status" value="1"/>
</dbReference>
<dbReference type="Gene3D" id="2.70.20.10">
    <property type="entry name" value="Topoisomerase I, domain 3"/>
    <property type="match status" value="2"/>
</dbReference>
<dbReference type="SMART" id="SM00493">
    <property type="entry name" value="TOPRIM"/>
    <property type="match status" value="1"/>
</dbReference>
<feature type="domain" description="Topo IA-type catalytic" evidence="8">
    <location>
        <begin position="135"/>
        <end position="628"/>
    </location>
</feature>
<dbReference type="PANTHER" id="PTHR42785">
    <property type="entry name" value="DNA TOPOISOMERASE, TYPE IA, CORE"/>
    <property type="match status" value="1"/>
</dbReference>
<dbReference type="InterPro" id="IPR023406">
    <property type="entry name" value="Topo_IA_AS"/>
</dbReference>
<dbReference type="Gene3D" id="1.10.460.10">
    <property type="entry name" value="Topoisomerase I, domain 2"/>
    <property type="match status" value="3"/>
</dbReference>
<evidence type="ECO:0000259" key="7">
    <source>
        <dbReference type="PROSITE" id="PS50880"/>
    </source>
</evidence>
<dbReference type="GO" id="GO:0003677">
    <property type="term" value="F:DNA binding"/>
    <property type="evidence" value="ECO:0007669"/>
    <property type="project" value="UniProtKB-KW"/>
</dbReference>
<evidence type="ECO:0000256" key="1">
    <source>
        <dbReference type="ARBA" id="ARBA00000213"/>
    </source>
</evidence>
<dbReference type="PANTHER" id="PTHR42785:SF1">
    <property type="entry name" value="DNA TOPOISOMERASE"/>
    <property type="match status" value="1"/>
</dbReference>
<evidence type="ECO:0000259" key="8">
    <source>
        <dbReference type="PROSITE" id="PS52039"/>
    </source>
</evidence>
<name>A0A6C0F310_9ZZZZ</name>
<dbReference type="SMART" id="SM00436">
    <property type="entry name" value="TOP1Bc"/>
    <property type="match status" value="1"/>
</dbReference>
<keyword evidence="5" id="KW-0238">DNA-binding</keyword>
<evidence type="ECO:0000256" key="5">
    <source>
        <dbReference type="ARBA" id="ARBA00023125"/>
    </source>
</evidence>
<dbReference type="InterPro" id="IPR023405">
    <property type="entry name" value="Topo_IA_core_domain"/>
</dbReference>
<dbReference type="PROSITE" id="PS52039">
    <property type="entry name" value="TOPO_IA_2"/>
    <property type="match status" value="1"/>
</dbReference>
<accession>A0A6C0F310</accession>
<proteinExistence type="inferred from homology"/>
<dbReference type="InterPro" id="IPR000380">
    <property type="entry name" value="Topo_IA"/>
</dbReference>
<dbReference type="PROSITE" id="PS00396">
    <property type="entry name" value="TOPO_IA_1"/>
    <property type="match status" value="1"/>
</dbReference>
<reference evidence="9" key="1">
    <citation type="journal article" date="2020" name="Nature">
        <title>Giant virus diversity and host interactions through global metagenomics.</title>
        <authorList>
            <person name="Schulz F."/>
            <person name="Roux S."/>
            <person name="Paez-Espino D."/>
            <person name="Jungbluth S."/>
            <person name="Walsh D.A."/>
            <person name="Denef V.J."/>
            <person name="McMahon K.D."/>
            <person name="Konstantinidis K.T."/>
            <person name="Eloe-Fadrosh E.A."/>
            <person name="Kyrpides N.C."/>
            <person name="Woyke T."/>
        </authorList>
    </citation>
    <scope>NUCLEOTIDE SEQUENCE</scope>
    <source>
        <strain evidence="9">GVMAG-M-3300009182-46</strain>
    </source>
</reference>
<keyword evidence="6" id="KW-0413">Isomerase</keyword>
<dbReference type="Pfam" id="PF01131">
    <property type="entry name" value="Topoisom_bac"/>
    <property type="match status" value="2"/>
</dbReference>
<dbReference type="SMART" id="SM00437">
    <property type="entry name" value="TOP1Ac"/>
    <property type="match status" value="1"/>
</dbReference>
<organism evidence="9">
    <name type="scientific">viral metagenome</name>
    <dbReference type="NCBI Taxonomy" id="1070528"/>
    <lineage>
        <taxon>unclassified sequences</taxon>
        <taxon>metagenomes</taxon>
        <taxon>organismal metagenomes</taxon>
    </lineage>
</organism>
<dbReference type="PRINTS" id="PR00417">
    <property type="entry name" value="PRTPISMRASEI"/>
</dbReference>
<dbReference type="InterPro" id="IPR003601">
    <property type="entry name" value="Topo_IA_2"/>
</dbReference>
<dbReference type="InterPro" id="IPR006171">
    <property type="entry name" value="TOPRIM_dom"/>
</dbReference>
<feature type="domain" description="Toprim" evidence="7">
    <location>
        <begin position="8"/>
        <end position="119"/>
    </location>
</feature>
<dbReference type="InterPro" id="IPR013824">
    <property type="entry name" value="Topo_IA_cen_sub1"/>
</dbReference>
<evidence type="ECO:0000256" key="6">
    <source>
        <dbReference type="ARBA" id="ARBA00023235"/>
    </source>
</evidence>
<keyword evidence="4" id="KW-0799">Topoisomerase</keyword>
<evidence type="ECO:0000256" key="4">
    <source>
        <dbReference type="ARBA" id="ARBA00023029"/>
    </source>
</evidence>
<dbReference type="InterPro" id="IPR013826">
    <property type="entry name" value="Topo_IA_cen_sub3"/>
</dbReference>
<comment type="similarity">
    <text evidence="2">Belongs to the type IA topoisomerase family.</text>
</comment>
<dbReference type="GO" id="GO:0003917">
    <property type="term" value="F:DNA topoisomerase type I (single strand cut, ATP-independent) activity"/>
    <property type="evidence" value="ECO:0007669"/>
    <property type="project" value="UniProtKB-EC"/>
</dbReference>
<dbReference type="InterPro" id="IPR003602">
    <property type="entry name" value="Topo_IA_DNA-bd_dom"/>
</dbReference>
<dbReference type="GO" id="GO:0006265">
    <property type="term" value="P:DNA topological change"/>
    <property type="evidence" value="ECO:0007669"/>
    <property type="project" value="InterPro"/>
</dbReference>
<dbReference type="EMBL" id="MN739029">
    <property type="protein sequence ID" value="QHT36016.1"/>
    <property type="molecule type" value="Genomic_DNA"/>
</dbReference>
<dbReference type="EC" id="5.6.2.1" evidence="3"/>
<evidence type="ECO:0000256" key="2">
    <source>
        <dbReference type="ARBA" id="ARBA00009446"/>
    </source>
</evidence>
<dbReference type="InterPro" id="IPR013825">
    <property type="entry name" value="Topo_IA_cen_sub2"/>
</dbReference>
<dbReference type="PROSITE" id="PS50880">
    <property type="entry name" value="TOPRIM"/>
    <property type="match status" value="1"/>
</dbReference>
<evidence type="ECO:0000256" key="3">
    <source>
        <dbReference type="ARBA" id="ARBA00012891"/>
    </source>
</evidence>
<dbReference type="InterPro" id="IPR013497">
    <property type="entry name" value="Topo_IA_cen"/>
</dbReference>
<protein>
    <recommendedName>
        <fullName evidence="3">DNA topoisomerase</fullName>
        <ecNumber evidence="3">5.6.2.1</ecNumber>
    </recommendedName>
</protein>
<dbReference type="Pfam" id="PF01751">
    <property type="entry name" value="Toprim"/>
    <property type="match status" value="1"/>
</dbReference>
<dbReference type="Gene3D" id="3.40.50.140">
    <property type="match status" value="1"/>
</dbReference>
<dbReference type="AlphaFoldDB" id="A0A6C0F310"/>